<dbReference type="STRING" id="287986.DV20_19265"/>
<dbReference type="OrthoDB" id="3637772at2"/>
<evidence type="ECO:0000313" key="2">
    <source>
        <dbReference type="Proteomes" id="UP000027345"/>
    </source>
</evidence>
<accession>A0A066TZB8</accession>
<comment type="caution">
    <text evidence="1">The sequence shown here is derived from an EMBL/GenBank/DDBJ whole genome shotgun (WGS) entry which is preliminary data.</text>
</comment>
<sequence length="60" mass="6006">MGTVIGAIVAVIIGGGAATAGGFALITSADPDTAAPVQQKLNAQVKYNPADHPLKLYGDR</sequence>
<keyword evidence="2" id="KW-1185">Reference proteome</keyword>
<organism evidence="1 2">
    <name type="scientific">Amycolatopsis rifamycinica</name>
    <dbReference type="NCBI Taxonomy" id="287986"/>
    <lineage>
        <taxon>Bacteria</taxon>
        <taxon>Bacillati</taxon>
        <taxon>Actinomycetota</taxon>
        <taxon>Actinomycetes</taxon>
        <taxon>Pseudonocardiales</taxon>
        <taxon>Pseudonocardiaceae</taxon>
        <taxon>Amycolatopsis</taxon>
    </lineage>
</organism>
<protein>
    <recommendedName>
        <fullName evidence="3">DUF2613 domain-containing protein</fullName>
    </recommendedName>
</protein>
<proteinExistence type="predicted"/>
<name>A0A066TZB8_9PSEU</name>
<evidence type="ECO:0008006" key="3">
    <source>
        <dbReference type="Google" id="ProtNLM"/>
    </source>
</evidence>
<dbReference type="EMBL" id="JMQI01000041">
    <property type="protein sequence ID" value="KDN20556.1"/>
    <property type="molecule type" value="Genomic_DNA"/>
</dbReference>
<dbReference type="Proteomes" id="UP000027345">
    <property type="component" value="Unassembled WGS sequence"/>
</dbReference>
<gene>
    <name evidence="1" type="ORF">DV20_19265</name>
</gene>
<evidence type="ECO:0000313" key="1">
    <source>
        <dbReference type="EMBL" id="KDN20556.1"/>
    </source>
</evidence>
<reference evidence="1 2" key="1">
    <citation type="submission" date="2014-05" db="EMBL/GenBank/DDBJ databases">
        <title>Draft genome sequence of Amycolatopsis rifamycinica DSM 46095.</title>
        <authorList>
            <person name="Lal R."/>
            <person name="Saxena A."/>
            <person name="Kumari R."/>
            <person name="Mukherjee U."/>
            <person name="Singh P."/>
            <person name="Sangwan N."/>
            <person name="Mahato N.K."/>
        </authorList>
    </citation>
    <scope>NUCLEOTIDE SEQUENCE [LARGE SCALE GENOMIC DNA]</scope>
    <source>
        <strain evidence="1 2">DSM 46095</strain>
    </source>
</reference>
<dbReference type="RefSeq" id="WP_043782061.1">
    <property type="nucleotide sequence ID" value="NZ_JMQI01000041.1"/>
</dbReference>
<dbReference type="AlphaFoldDB" id="A0A066TZB8"/>